<evidence type="ECO:0000313" key="3">
    <source>
        <dbReference type="Proteomes" id="UP000800035"/>
    </source>
</evidence>
<evidence type="ECO:0000256" key="1">
    <source>
        <dbReference type="SAM" id="MobiDB-lite"/>
    </source>
</evidence>
<feature type="compositionally biased region" description="Pro residues" evidence="1">
    <location>
        <begin position="1"/>
        <end position="11"/>
    </location>
</feature>
<keyword evidence="3" id="KW-1185">Reference proteome</keyword>
<organism evidence="2 3">
    <name type="scientific">Byssothecium circinans</name>
    <dbReference type="NCBI Taxonomy" id="147558"/>
    <lineage>
        <taxon>Eukaryota</taxon>
        <taxon>Fungi</taxon>
        <taxon>Dikarya</taxon>
        <taxon>Ascomycota</taxon>
        <taxon>Pezizomycotina</taxon>
        <taxon>Dothideomycetes</taxon>
        <taxon>Pleosporomycetidae</taxon>
        <taxon>Pleosporales</taxon>
        <taxon>Massarineae</taxon>
        <taxon>Massarinaceae</taxon>
        <taxon>Byssothecium</taxon>
    </lineage>
</organism>
<proteinExistence type="predicted"/>
<dbReference type="EMBL" id="ML976983">
    <property type="protein sequence ID" value="KAF1960355.1"/>
    <property type="molecule type" value="Genomic_DNA"/>
</dbReference>
<feature type="region of interest" description="Disordered" evidence="1">
    <location>
        <begin position="1"/>
        <end position="53"/>
    </location>
</feature>
<sequence length="209" mass="24028">MYLPKYPPSNPTQPEGRAPLNISAYATKKANPKSNDEQTGATFHMLRSLPDSKLNNRIERLKYNESCAPLPDLESPPSHLPKYANFPNAYSLIATADYGQRQEDAKNTSIKGVQTRTKTKKLPTEQKRHQTKAGMELAVEQKRQIAERRGKKVAREQIRLYRQKERELKPRKTHEEAYTRRSNERGKKVENRLKDVINSQRKAGCKTEA</sequence>
<name>A0A6A5U676_9PLEO</name>
<feature type="region of interest" description="Disordered" evidence="1">
    <location>
        <begin position="164"/>
        <end position="209"/>
    </location>
</feature>
<feature type="region of interest" description="Disordered" evidence="1">
    <location>
        <begin position="103"/>
        <end position="134"/>
    </location>
</feature>
<dbReference type="AlphaFoldDB" id="A0A6A5U676"/>
<gene>
    <name evidence="2" type="ORF">CC80DRAFT_582931</name>
</gene>
<protein>
    <submittedName>
        <fullName evidence="2">Uncharacterized protein</fullName>
    </submittedName>
</protein>
<dbReference type="Proteomes" id="UP000800035">
    <property type="component" value="Unassembled WGS sequence"/>
</dbReference>
<reference evidence="2" key="1">
    <citation type="journal article" date="2020" name="Stud. Mycol.">
        <title>101 Dothideomycetes genomes: a test case for predicting lifestyles and emergence of pathogens.</title>
        <authorList>
            <person name="Haridas S."/>
            <person name="Albert R."/>
            <person name="Binder M."/>
            <person name="Bloem J."/>
            <person name="Labutti K."/>
            <person name="Salamov A."/>
            <person name="Andreopoulos B."/>
            <person name="Baker S."/>
            <person name="Barry K."/>
            <person name="Bills G."/>
            <person name="Bluhm B."/>
            <person name="Cannon C."/>
            <person name="Castanera R."/>
            <person name="Culley D."/>
            <person name="Daum C."/>
            <person name="Ezra D."/>
            <person name="Gonzalez J."/>
            <person name="Henrissat B."/>
            <person name="Kuo A."/>
            <person name="Liang C."/>
            <person name="Lipzen A."/>
            <person name="Lutzoni F."/>
            <person name="Magnuson J."/>
            <person name="Mondo S."/>
            <person name="Nolan M."/>
            <person name="Ohm R."/>
            <person name="Pangilinan J."/>
            <person name="Park H.-J."/>
            <person name="Ramirez L."/>
            <person name="Alfaro M."/>
            <person name="Sun H."/>
            <person name="Tritt A."/>
            <person name="Yoshinaga Y."/>
            <person name="Zwiers L.-H."/>
            <person name="Turgeon B."/>
            <person name="Goodwin S."/>
            <person name="Spatafora J."/>
            <person name="Crous P."/>
            <person name="Grigoriev I."/>
        </authorList>
    </citation>
    <scope>NUCLEOTIDE SEQUENCE</scope>
    <source>
        <strain evidence="2">CBS 675.92</strain>
    </source>
</reference>
<feature type="compositionally biased region" description="Polar residues" evidence="1">
    <location>
        <begin position="107"/>
        <end position="116"/>
    </location>
</feature>
<evidence type="ECO:0000313" key="2">
    <source>
        <dbReference type="EMBL" id="KAF1960355.1"/>
    </source>
</evidence>
<feature type="compositionally biased region" description="Basic and acidic residues" evidence="1">
    <location>
        <begin position="164"/>
        <end position="195"/>
    </location>
</feature>
<accession>A0A6A5U676</accession>